<comment type="caution">
    <text evidence="1">The sequence shown here is derived from an EMBL/GenBank/DDBJ whole genome shotgun (WGS) entry which is preliminary data.</text>
</comment>
<name>A0AAI9YAF9_9PEZI</name>
<evidence type="ECO:0000313" key="2">
    <source>
        <dbReference type="Proteomes" id="UP001239213"/>
    </source>
</evidence>
<evidence type="ECO:0000313" key="1">
    <source>
        <dbReference type="EMBL" id="KAK1492281.1"/>
    </source>
</evidence>
<keyword evidence="2" id="KW-1185">Reference proteome</keyword>
<accession>A0AAI9YAF9</accession>
<organism evidence="1 2">
    <name type="scientific">Colletotrichum cuscutae</name>
    <dbReference type="NCBI Taxonomy" id="1209917"/>
    <lineage>
        <taxon>Eukaryota</taxon>
        <taxon>Fungi</taxon>
        <taxon>Dikarya</taxon>
        <taxon>Ascomycota</taxon>
        <taxon>Pezizomycotina</taxon>
        <taxon>Sordariomycetes</taxon>
        <taxon>Hypocreomycetidae</taxon>
        <taxon>Glomerellales</taxon>
        <taxon>Glomerellaceae</taxon>
        <taxon>Colletotrichum</taxon>
        <taxon>Colletotrichum acutatum species complex</taxon>
    </lineage>
</organism>
<sequence>MLRIILRRLSMDEPPSSAYFPIRPRHTWVGGYSRRKWVLFFFFLSFSSNNQSRRLQLSTVRCVPQLFFRVIFLIWQPGLETLSTKESPPELTPVRKKEWRTCVSFRPLRLSSGSKHPHAAGAWNLQRFPGAKMAFRSRTCKICSQNKVTCNETVRRQTAIQFTRPKSKNNGLSYLLPTQIDVSYKNGIDFEVSSPKDVSLPRRSWPTVANIASQAEFFST</sequence>
<dbReference type="Proteomes" id="UP001239213">
    <property type="component" value="Unassembled WGS sequence"/>
</dbReference>
<dbReference type="EMBL" id="MPDP01000030">
    <property type="protein sequence ID" value="KAK1492281.1"/>
    <property type="molecule type" value="Genomic_DNA"/>
</dbReference>
<proteinExistence type="predicted"/>
<dbReference type="AlphaFoldDB" id="A0AAI9YAF9"/>
<gene>
    <name evidence="1" type="ORF">CCUS01_14063</name>
</gene>
<reference evidence="1" key="1">
    <citation type="submission" date="2016-11" db="EMBL/GenBank/DDBJ databases">
        <title>The genome sequence of Colletotrichum cuscutae.</title>
        <authorList>
            <person name="Baroncelli R."/>
        </authorList>
    </citation>
    <scope>NUCLEOTIDE SEQUENCE</scope>
    <source>
        <strain evidence="1">IMI 304802</strain>
    </source>
</reference>
<protein>
    <submittedName>
        <fullName evidence="1">Uncharacterized protein</fullName>
    </submittedName>
</protein>